<keyword evidence="2" id="KW-0489">Methyltransferase</keyword>
<evidence type="ECO:0000313" key="2">
    <source>
        <dbReference type="EMBL" id="GAL83271.1"/>
    </source>
</evidence>
<protein>
    <submittedName>
        <fullName evidence="2">FkbM family methyltransferase</fullName>
    </submittedName>
</protein>
<accession>A0A098L8V5</accession>
<dbReference type="AlphaFoldDB" id="A0A098L8V5"/>
<keyword evidence="2" id="KW-0808">Transferase</keyword>
<sequence length="268" mass="30950">MKSILQIIFRNQVYLTKGKGISILDKLKLKAQARYKSTEIKFFGTPFYISDASSFVSMYEEIFIKKIYEFKSISSQPLIIDCGSNIGVSILYFKRLYPNAEIIGFEPDPTIFKLLKSNIENQELDKVDLRQQAVWKNSEPLIFQSQGGLSGHISQEGEFNNVTKIDAFRLKDLLESKAAIDFLKIDIEGAEYEVLKDCKDVLRSVKNIFVEYHSLEKENQKLDEVLKILSDSGFRYHIQEAFTSSQPYMHVNTMCEMDLQLNIFGFRN</sequence>
<gene>
    <name evidence="2" type="ORF">MYP_497</name>
</gene>
<proteinExistence type="predicted"/>
<dbReference type="InterPro" id="IPR006342">
    <property type="entry name" value="FkbM_mtfrase"/>
</dbReference>
<dbReference type="RefSeq" id="WP_045457903.1">
    <property type="nucleotide sequence ID" value="NZ_BBLT01000001.1"/>
</dbReference>
<organism evidence="2 3">
    <name type="scientific">Sporocytophaga myxococcoides</name>
    <dbReference type="NCBI Taxonomy" id="153721"/>
    <lineage>
        <taxon>Bacteria</taxon>
        <taxon>Pseudomonadati</taxon>
        <taxon>Bacteroidota</taxon>
        <taxon>Cytophagia</taxon>
        <taxon>Cytophagales</taxon>
        <taxon>Cytophagaceae</taxon>
        <taxon>Sporocytophaga</taxon>
    </lineage>
</organism>
<reference evidence="2 3" key="1">
    <citation type="submission" date="2014-09" db="EMBL/GenBank/DDBJ databases">
        <title>Sporocytophaga myxococcoides PG-01 genome sequencing.</title>
        <authorList>
            <person name="Liu L."/>
            <person name="Gao P.J."/>
            <person name="Chen G.J."/>
            <person name="Wang L.S."/>
        </authorList>
    </citation>
    <scope>NUCLEOTIDE SEQUENCE [LARGE SCALE GENOMIC DNA]</scope>
    <source>
        <strain evidence="2 3">PG-01</strain>
    </source>
</reference>
<dbReference type="GO" id="GO:0032259">
    <property type="term" value="P:methylation"/>
    <property type="evidence" value="ECO:0007669"/>
    <property type="project" value="UniProtKB-KW"/>
</dbReference>
<dbReference type="PANTHER" id="PTHR34203">
    <property type="entry name" value="METHYLTRANSFERASE, FKBM FAMILY PROTEIN"/>
    <property type="match status" value="1"/>
</dbReference>
<comment type="caution">
    <text evidence="2">The sequence shown here is derived from an EMBL/GenBank/DDBJ whole genome shotgun (WGS) entry which is preliminary data.</text>
</comment>
<dbReference type="eggNOG" id="COG2890">
    <property type="taxonomic scope" value="Bacteria"/>
</dbReference>
<evidence type="ECO:0000313" key="3">
    <source>
        <dbReference type="Proteomes" id="UP000030185"/>
    </source>
</evidence>
<dbReference type="Gene3D" id="3.40.50.150">
    <property type="entry name" value="Vaccinia Virus protein VP39"/>
    <property type="match status" value="1"/>
</dbReference>
<dbReference type="Pfam" id="PF05050">
    <property type="entry name" value="Methyltransf_21"/>
    <property type="match status" value="1"/>
</dbReference>
<dbReference type="SUPFAM" id="SSF53335">
    <property type="entry name" value="S-adenosyl-L-methionine-dependent methyltransferases"/>
    <property type="match status" value="1"/>
</dbReference>
<evidence type="ECO:0000259" key="1">
    <source>
        <dbReference type="Pfam" id="PF05050"/>
    </source>
</evidence>
<feature type="domain" description="Methyltransferase FkbM" evidence="1">
    <location>
        <begin position="81"/>
        <end position="236"/>
    </location>
</feature>
<dbReference type="NCBIfam" id="TIGR01444">
    <property type="entry name" value="fkbM_fam"/>
    <property type="match status" value="1"/>
</dbReference>
<dbReference type="Proteomes" id="UP000030185">
    <property type="component" value="Unassembled WGS sequence"/>
</dbReference>
<dbReference type="InterPro" id="IPR052514">
    <property type="entry name" value="SAM-dependent_MTase"/>
</dbReference>
<dbReference type="InterPro" id="IPR029063">
    <property type="entry name" value="SAM-dependent_MTases_sf"/>
</dbReference>
<keyword evidence="3" id="KW-1185">Reference proteome</keyword>
<name>A0A098L8V5_9BACT</name>
<dbReference type="OrthoDB" id="9812600at2"/>
<dbReference type="EMBL" id="BBLT01000001">
    <property type="protein sequence ID" value="GAL83271.1"/>
    <property type="molecule type" value="Genomic_DNA"/>
</dbReference>
<dbReference type="STRING" id="153721.MYP_497"/>
<dbReference type="GO" id="GO:0008168">
    <property type="term" value="F:methyltransferase activity"/>
    <property type="evidence" value="ECO:0007669"/>
    <property type="project" value="UniProtKB-KW"/>
</dbReference>
<dbReference type="PANTHER" id="PTHR34203:SF15">
    <property type="entry name" value="SLL1173 PROTEIN"/>
    <property type="match status" value="1"/>
</dbReference>